<dbReference type="InterPro" id="IPR032427">
    <property type="entry name" value="P22_portal"/>
</dbReference>
<dbReference type="Proteomes" id="UP000233440">
    <property type="component" value="Unassembled WGS sequence"/>
</dbReference>
<dbReference type="RefSeq" id="WP_101353473.1">
    <property type="nucleotide sequence ID" value="NZ_PIQO01000003.1"/>
</dbReference>
<organism evidence="2 3">
    <name type="scientific">Heyndrickxia camelliae</name>
    <dbReference type="NCBI Taxonomy" id="1707093"/>
    <lineage>
        <taxon>Bacteria</taxon>
        <taxon>Bacillati</taxon>
        <taxon>Bacillota</taxon>
        <taxon>Bacilli</taxon>
        <taxon>Bacillales</taxon>
        <taxon>Bacillaceae</taxon>
        <taxon>Heyndrickxia</taxon>
    </lineage>
</organism>
<dbReference type="OrthoDB" id="1778115at2"/>
<dbReference type="Pfam" id="PF16510">
    <property type="entry name" value="P22_portal"/>
    <property type="match status" value="1"/>
</dbReference>
<evidence type="ECO:0000313" key="3">
    <source>
        <dbReference type="Proteomes" id="UP000233440"/>
    </source>
</evidence>
<keyword evidence="3" id="KW-1185">Reference proteome</keyword>
<sequence length="602" mass="68824">MNGKRTKDWELYEAGKQYNNKLKPNYYDTVDANIAFFQGDQWRNLEVEDMPQPVFNIIKRVIQFFVASLTSSKTKIHFEPLLYADDNPTPEMEAESEGAELTNAMVNNLLEKFKMDFKIKDALYDAAITGDACAHFYFDTSKKPYGGAYSDIEGEIEMELVDGSNVFFGNANNSRVDIQPYIIIAGRDMVKNLQEEAKRYKQSTDEGEIKSDYSYLEQSGDSGKIEVEADDYGKALYIIVYRKKKVTRTKKDEEGNPILDENNHPITEEVTTVHASKSVENAYIYQDIDTGLTEYPIAWLNWEKQKNQYHGRAICTGILPNQIFINRMFAMVMYHLMMTSFPKAVYNSDYIDVWDNMIGSAIPIKGLGGEVNIGNIAGYLEPANMSPQITNAIDMAMQYTKETLGISDAALGNIDPKNTSATIAVQKSSAIPLEIPKKNLYEWVEDIGKILLDMMGTYYGVRPIVMERDGQKTIEQFDFSTLKDMWLHVRADVGESSYWSEIASVQTLDNLLNQGHLDILDYLERVPEEYIPQKQELIANIEQRMQQQAMMQQQQAEMQEMQQQQAQEQQQMAEQRMQDDRAIDVALQNKKLDIEAMKAAKK</sequence>
<evidence type="ECO:0000256" key="1">
    <source>
        <dbReference type="SAM" id="MobiDB-lite"/>
    </source>
</evidence>
<evidence type="ECO:0008006" key="4">
    <source>
        <dbReference type="Google" id="ProtNLM"/>
    </source>
</evidence>
<comment type="caution">
    <text evidence="2">The sequence shown here is derived from an EMBL/GenBank/DDBJ whole genome shotgun (WGS) entry which is preliminary data.</text>
</comment>
<evidence type="ECO:0000313" key="2">
    <source>
        <dbReference type="EMBL" id="PKR86104.1"/>
    </source>
</evidence>
<accession>A0A2N3LNJ5</accession>
<name>A0A2N3LNJ5_9BACI</name>
<gene>
    <name evidence="2" type="ORF">CWO92_06955</name>
</gene>
<feature type="compositionally biased region" description="Low complexity" evidence="1">
    <location>
        <begin position="559"/>
        <end position="575"/>
    </location>
</feature>
<reference evidence="2 3" key="1">
    <citation type="submission" date="2017-11" db="EMBL/GenBank/DDBJ databases">
        <title>Bacillus camelliae sp. nov., isolated from pu'er tea.</title>
        <authorList>
            <person name="Niu L."/>
        </authorList>
    </citation>
    <scope>NUCLEOTIDE SEQUENCE [LARGE SCALE GENOMIC DNA]</scope>
    <source>
        <strain evidence="2 3">7578-1</strain>
    </source>
</reference>
<feature type="region of interest" description="Disordered" evidence="1">
    <location>
        <begin position="559"/>
        <end position="578"/>
    </location>
</feature>
<dbReference type="AlphaFoldDB" id="A0A2N3LNJ5"/>
<dbReference type="EMBL" id="PIQO01000003">
    <property type="protein sequence ID" value="PKR86104.1"/>
    <property type="molecule type" value="Genomic_DNA"/>
</dbReference>
<proteinExistence type="predicted"/>
<protein>
    <recommendedName>
        <fullName evidence="4">Portal protein</fullName>
    </recommendedName>
</protein>